<accession>A0A0E9RSX7</accession>
<evidence type="ECO:0000256" key="1">
    <source>
        <dbReference type="SAM" id="SignalP"/>
    </source>
</evidence>
<keyword evidence="1" id="KW-0732">Signal</keyword>
<reference evidence="2" key="2">
    <citation type="journal article" date="2015" name="Fish Shellfish Immunol.">
        <title>Early steps in the European eel (Anguilla anguilla)-Vibrio vulnificus interaction in the gills: Role of the RtxA13 toxin.</title>
        <authorList>
            <person name="Callol A."/>
            <person name="Pajuelo D."/>
            <person name="Ebbesson L."/>
            <person name="Teles M."/>
            <person name="MacKenzie S."/>
            <person name="Amaro C."/>
        </authorList>
    </citation>
    <scope>NUCLEOTIDE SEQUENCE</scope>
</reference>
<feature type="signal peptide" evidence="1">
    <location>
        <begin position="1"/>
        <end position="16"/>
    </location>
</feature>
<dbReference type="EMBL" id="GBXM01077027">
    <property type="protein sequence ID" value="JAH31550.1"/>
    <property type="molecule type" value="Transcribed_RNA"/>
</dbReference>
<organism evidence="2">
    <name type="scientific">Anguilla anguilla</name>
    <name type="common">European freshwater eel</name>
    <name type="synonym">Muraena anguilla</name>
    <dbReference type="NCBI Taxonomy" id="7936"/>
    <lineage>
        <taxon>Eukaryota</taxon>
        <taxon>Metazoa</taxon>
        <taxon>Chordata</taxon>
        <taxon>Craniata</taxon>
        <taxon>Vertebrata</taxon>
        <taxon>Euteleostomi</taxon>
        <taxon>Actinopterygii</taxon>
        <taxon>Neopterygii</taxon>
        <taxon>Teleostei</taxon>
        <taxon>Anguilliformes</taxon>
        <taxon>Anguillidae</taxon>
        <taxon>Anguilla</taxon>
    </lineage>
</organism>
<proteinExistence type="predicted"/>
<sequence>MICSLLSNCLMSLVWRLPNFSVWFSLDNQSPSQAAIQRTCDNFLFFHYWNCMA</sequence>
<protein>
    <submittedName>
        <fullName evidence="2">Uncharacterized protein</fullName>
    </submittedName>
</protein>
<feature type="chain" id="PRO_5002431799" evidence="1">
    <location>
        <begin position="17"/>
        <end position="53"/>
    </location>
</feature>
<evidence type="ECO:0000313" key="2">
    <source>
        <dbReference type="EMBL" id="JAH31550.1"/>
    </source>
</evidence>
<name>A0A0E9RSX7_ANGAN</name>
<reference evidence="2" key="1">
    <citation type="submission" date="2014-11" db="EMBL/GenBank/DDBJ databases">
        <authorList>
            <person name="Amaro Gonzalez C."/>
        </authorList>
    </citation>
    <scope>NUCLEOTIDE SEQUENCE</scope>
</reference>
<dbReference type="AlphaFoldDB" id="A0A0E9RSX7"/>